<dbReference type="Proteomes" id="UP001255856">
    <property type="component" value="Unassembled WGS sequence"/>
</dbReference>
<protein>
    <recommendedName>
        <fullName evidence="2">MAT1 centre domain-containing protein</fullName>
    </recommendedName>
</protein>
<evidence type="ECO:0000259" key="2">
    <source>
        <dbReference type="Pfam" id="PF06391"/>
    </source>
</evidence>
<reference evidence="3" key="1">
    <citation type="submission" date="2021-01" db="EMBL/GenBank/DDBJ databases">
        <authorList>
            <person name="Eckstrom K.M.E."/>
        </authorList>
    </citation>
    <scope>NUCLEOTIDE SEQUENCE</scope>
    <source>
        <strain evidence="3">UVCC 0001</strain>
    </source>
</reference>
<feature type="region of interest" description="Disordered" evidence="1">
    <location>
        <begin position="82"/>
        <end position="104"/>
    </location>
</feature>
<evidence type="ECO:0000313" key="4">
    <source>
        <dbReference type="Proteomes" id="UP001255856"/>
    </source>
</evidence>
<feature type="domain" description="MAT1 centre" evidence="2">
    <location>
        <begin position="2"/>
        <end position="44"/>
    </location>
</feature>
<dbReference type="GO" id="GO:0006281">
    <property type="term" value="P:DNA repair"/>
    <property type="evidence" value="ECO:0007669"/>
    <property type="project" value="TreeGrafter"/>
</dbReference>
<gene>
    <name evidence="3" type="ORF">QBZ16_000665</name>
</gene>
<dbReference type="AlphaFoldDB" id="A0AAD9ILS0"/>
<evidence type="ECO:0000256" key="1">
    <source>
        <dbReference type="SAM" id="MobiDB-lite"/>
    </source>
</evidence>
<dbReference type="InterPro" id="IPR015877">
    <property type="entry name" value="MAT1_centre"/>
</dbReference>
<evidence type="ECO:0000313" key="3">
    <source>
        <dbReference type="EMBL" id="KAK2080811.1"/>
    </source>
</evidence>
<keyword evidence="4" id="KW-1185">Reference proteome</keyword>
<dbReference type="GO" id="GO:0006357">
    <property type="term" value="P:regulation of transcription by RNA polymerase II"/>
    <property type="evidence" value="ECO:0007669"/>
    <property type="project" value="TreeGrafter"/>
</dbReference>
<organism evidence="3 4">
    <name type="scientific">Prototheca wickerhamii</name>
    <dbReference type="NCBI Taxonomy" id="3111"/>
    <lineage>
        <taxon>Eukaryota</taxon>
        <taxon>Viridiplantae</taxon>
        <taxon>Chlorophyta</taxon>
        <taxon>core chlorophytes</taxon>
        <taxon>Trebouxiophyceae</taxon>
        <taxon>Chlorellales</taxon>
        <taxon>Chlorellaceae</taxon>
        <taxon>Prototheca</taxon>
    </lineage>
</organism>
<dbReference type="GO" id="GO:0005675">
    <property type="term" value="C:transcription factor TFIIH holo complex"/>
    <property type="evidence" value="ECO:0007669"/>
    <property type="project" value="TreeGrafter"/>
</dbReference>
<dbReference type="EMBL" id="JASFZW010000001">
    <property type="protein sequence ID" value="KAK2080811.1"/>
    <property type="molecule type" value="Genomic_DNA"/>
</dbReference>
<proteinExistence type="predicted"/>
<dbReference type="PANTHER" id="PTHR12683">
    <property type="entry name" value="CDK-ACTIVATING KINASE ASSEMBLY FACTOR MAT1"/>
    <property type="match status" value="1"/>
</dbReference>
<accession>A0AAD9ILS0</accession>
<dbReference type="Pfam" id="PF06391">
    <property type="entry name" value="MAT1"/>
    <property type="match status" value="1"/>
</dbReference>
<name>A0AAD9ILS0_PROWI</name>
<sequence length="143" mass="16148">MDPQLRRELQIRARIESIYNKREEDFETKEAYDDYLEEREDIRWRPYRVANADSIAAVEARHAEEVRRRAAEGEADTVTEALSGTAAAFEGGRDAEPHQGMDYTAQMPSGALAQAGTRWEGSGGRDFVVTKCREEAYGSVLVF</sequence>
<dbReference type="PANTHER" id="PTHR12683:SF13">
    <property type="entry name" value="CDK-ACTIVATING KINASE ASSEMBLY FACTOR MAT1"/>
    <property type="match status" value="1"/>
</dbReference>
<comment type="caution">
    <text evidence="3">The sequence shown here is derived from an EMBL/GenBank/DDBJ whole genome shotgun (WGS) entry which is preliminary data.</text>
</comment>